<dbReference type="InterPro" id="IPR016181">
    <property type="entry name" value="Acyl_CoA_acyltransferase"/>
</dbReference>
<dbReference type="Proteomes" id="UP000235116">
    <property type="component" value="Chromosome"/>
</dbReference>
<dbReference type="KEGG" id="kak:Kalk_06070"/>
<sequence length="374" mass="43636">MIHLENRFVDVPEAIQAALTSSGGNPFFSTPFLTALEASGCVSAQQGWQPLHLWIEAEGEPVFFLPLYRKSHSWGEFVFDQSWANAYERHGLRYYPKLLTAIPFTPSLGPRWWTKPGADEVTLWREAVHCIKQMLKDGESSSWHLLFAQGDRLPVSDDEVLVRRDTQFHWFNQGYECFDDFLGQMKSRKRKSMRRERNKVGEQGVTLMRKLGTELDEKNWIEFYGCYCNTYHERGMNPYLSLEFFLNVGKALADQIMMVQAFRDDHLIAAAICFFDETTLYGRHWGALQAVDCLHFEACFYQGIEFCIERGLQRFDPGTQGEHKLLRGFEPVPTQSWHWIDHSGFRDAIAEFLRAEIQQTERYREHAAEYLPYK</sequence>
<accession>A0A2K9LIC5</accession>
<gene>
    <name evidence="1" type="ORF">Kalk_06070</name>
</gene>
<protein>
    <recommendedName>
        <fullName evidence="3">GNAT family N-acetyltransferase</fullName>
    </recommendedName>
</protein>
<dbReference type="PANTHER" id="PTHR47017:SF1">
    <property type="entry name" value="ACYL-COA"/>
    <property type="match status" value="1"/>
</dbReference>
<dbReference type="Gene3D" id="3.40.630.30">
    <property type="match status" value="1"/>
</dbReference>
<name>A0A2K9LIC5_9GAMM</name>
<dbReference type="PANTHER" id="PTHR47017">
    <property type="entry name" value="ACYL-COA"/>
    <property type="match status" value="1"/>
</dbReference>
<evidence type="ECO:0000313" key="2">
    <source>
        <dbReference type="Proteomes" id="UP000235116"/>
    </source>
</evidence>
<proteinExistence type="predicted"/>
<dbReference type="EMBL" id="CP022684">
    <property type="protein sequence ID" value="AUM12013.1"/>
    <property type="molecule type" value="Genomic_DNA"/>
</dbReference>
<dbReference type="AlphaFoldDB" id="A0A2K9LIC5"/>
<dbReference type="SUPFAM" id="SSF55729">
    <property type="entry name" value="Acyl-CoA N-acyltransferases (Nat)"/>
    <property type="match status" value="1"/>
</dbReference>
<evidence type="ECO:0000313" key="1">
    <source>
        <dbReference type="EMBL" id="AUM12013.1"/>
    </source>
</evidence>
<dbReference type="Pfam" id="PF04339">
    <property type="entry name" value="FemAB_like"/>
    <property type="match status" value="1"/>
</dbReference>
<evidence type="ECO:0008006" key="3">
    <source>
        <dbReference type="Google" id="ProtNLM"/>
    </source>
</evidence>
<dbReference type="OrthoDB" id="9776898at2"/>
<dbReference type="InterPro" id="IPR007434">
    <property type="entry name" value="FemAB-like"/>
</dbReference>
<reference evidence="2" key="1">
    <citation type="submission" date="2017-08" db="EMBL/GenBank/DDBJ databases">
        <title>Direct submision.</title>
        <authorList>
            <person name="Kim S.-J."/>
            <person name="Rhee S.-K."/>
        </authorList>
    </citation>
    <scope>NUCLEOTIDE SEQUENCE [LARGE SCALE GENOMIC DNA]</scope>
    <source>
        <strain evidence="2">GI5</strain>
    </source>
</reference>
<keyword evidence="2" id="KW-1185">Reference proteome</keyword>
<organism evidence="1 2">
    <name type="scientific">Ketobacter alkanivorans</name>
    <dbReference type="NCBI Taxonomy" id="1917421"/>
    <lineage>
        <taxon>Bacteria</taxon>
        <taxon>Pseudomonadati</taxon>
        <taxon>Pseudomonadota</taxon>
        <taxon>Gammaproteobacteria</taxon>
        <taxon>Pseudomonadales</taxon>
        <taxon>Ketobacteraceae</taxon>
        <taxon>Ketobacter</taxon>
    </lineage>
</organism>